<feature type="compositionally biased region" description="Low complexity" evidence="1">
    <location>
        <begin position="1"/>
        <end position="23"/>
    </location>
</feature>
<feature type="compositionally biased region" description="Polar residues" evidence="1">
    <location>
        <begin position="52"/>
        <end position="65"/>
    </location>
</feature>
<dbReference type="Proteomes" id="UP001180487">
    <property type="component" value="Unassembled WGS sequence"/>
</dbReference>
<feature type="compositionally biased region" description="Basic and acidic residues" evidence="1">
    <location>
        <begin position="66"/>
        <end position="76"/>
    </location>
</feature>
<proteinExistence type="predicted"/>
<feature type="region of interest" description="Disordered" evidence="1">
    <location>
        <begin position="1"/>
        <end position="91"/>
    </location>
</feature>
<comment type="caution">
    <text evidence="2">The sequence shown here is derived from an EMBL/GenBank/DDBJ whole genome shotgun (WGS) entry which is preliminary data.</text>
</comment>
<reference evidence="2 3" key="1">
    <citation type="submission" date="2023-07" db="EMBL/GenBank/DDBJ databases">
        <title>Sorghum-associated microbial communities from plants grown in Nebraska, USA.</title>
        <authorList>
            <person name="Schachtman D."/>
        </authorList>
    </citation>
    <scope>NUCLEOTIDE SEQUENCE [LARGE SCALE GENOMIC DNA]</scope>
    <source>
        <strain evidence="2 3">BE313</strain>
    </source>
</reference>
<dbReference type="EMBL" id="JAVDXT010000002">
    <property type="protein sequence ID" value="MDR7377506.1"/>
    <property type="molecule type" value="Genomic_DNA"/>
</dbReference>
<dbReference type="RefSeq" id="WP_310373161.1">
    <property type="nucleotide sequence ID" value="NZ_JAVDXT010000002.1"/>
</dbReference>
<evidence type="ECO:0000313" key="3">
    <source>
        <dbReference type="Proteomes" id="UP001180487"/>
    </source>
</evidence>
<name>A0ABU2C878_9BURK</name>
<keyword evidence="3" id="KW-1185">Reference proteome</keyword>
<sequence length="91" mass="9982">MATISAGFAAVPSVSPAPDPSRVMQARRDAEQAQAKANELRQQADSMDRVARSSQDYATNLSNRSKQLDDTYERQLRGSSQTIGRLLNTRA</sequence>
<evidence type="ECO:0000313" key="2">
    <source>
        <dbReference type="EMBL" id="MDR7377506.1"/>
    </source>
</evidence>
<evidence type="ECO:0000256" key="1">
    <source>
        <dbReference type="SAM" id="MobiDB-lite"/>
    </source>
</evidence>
<gene>
    <name evidence="2" type="ORF">J2X19_002185</name>
</gene>
<protein>
    <submittedName>
        <fullName evidence="2">Uncharacterized protein</fullName>
    </submittedName>
</protein>
<organism evidence="2 3">
    <name type="scientific">Rhodoferax ferrireducens</name>
    <dbReference type="NCBI Taxonomy" id="192843"/>
    <lineage>
        <taxon>Bacteria</taxon>
        <taxon>Pseudomonadati</taxon>
        <taxon>Pseudomonadota</taxon>
        <taxon>Betaproteobacteria</taxon>
        <taxon>Burkholderiales</taxon>
        <taxon>Comamonadaceae</taxon>
        <taxon>Rhodoferax</taxon>
    </lineage>
</organism>
<accession>A0ABU2C878</accession>